<dbReference type="Proteomes" id="UP000485880">
    <property type="component" value="Unassembled WGS sequence"/>
</dbReference>
<feature type="compositionally biased region" description="Basic residues" evidence="1">
    <location>
        <begin position="1"/>
        <end position="19"/>
    </location>
</feature>
<dbReference type="AlphaFoldDB" id="A0A8B6M1W0"/>
<evidence type="ECO:0000313" key="2">
    <source>
        <dbReference type="EMBL" id="VTZ48744.1"/>
    </source>
</evidence>
<comment type="caution">
    <text evidence="2">The sequence shown here is derived from an EMBL/GenBank/DDBJ whole genome shotgun (WGS) entry which is preliminary data.</text>
</comment>
<sequence>MKRTAWRRRTTATKTRLKAPRATTATSARTLPKTKTTPATFATMTRTIRMQSTTPRRRMPSRKTPPASTPRKKTPTKTRISRRRPPAPPPGVPARRAPALIASSATPDPPSSEPTARPLQPGRAASPATERNQHDRHRTIGFRTRRQSSPRLRKPNRRQKPHRGRVSPRASSRPFSPPPQRFSLLFETVAGAEGCRAMDDDALRRLIAARRANAQRIETEIIIACERAACGSRHKRNRPSDWNDAAWRRYLLAAQASSRFDGSLSRIYADIDALERLARQRRTPPHNSHAIAKDLPCQDFASSSSKNTSSATAPNSSSIPTRRAAPPLP</sequence>
<organism evidence="2 3">
    <name type="scientific">Methylocella tundrae</name>
    <dbReference type="NCBI Taxonomy" id="227605"/>
    <lineage>
        <taxon>Bacteria</taxon>
        <taxon>Pseudomonadati</taxon>
        <taxon>Pseudomonadota</taxon>
        <taxon>Alphaproteobacteria</taxon>
        <taxon>Hyphomicrobiales</taxon>
        <taxon>Beijerinckiaceae</taxon>
        <taxon>Methylocella</taxon>
    </lineage>
</organism>
<reference evidence="2 3" key="1">
    <citation type="submission" date="2019-05" db="EMBL/GenBank/DDBJ databases">
        <authorList>
            <person name="Farhan Ul Haque M."/>
        </authorList>
    </citation>
    <scope>NUCLEOTIDE SEQUENCE [LARGE SCALE GENOMIC DNA]</scope>
    <source>
        <strain evidence="2">2</strain>
    </source>
</reference>
<accession>A0A8B6M1W0</accession>
<gene>
    <name evidence="2" type="ORF">MPC4_110044</name>
</gene>
<evidence type="ECO:0000313" key="3">
    <source>
        <dbReference type="Proteomes" id="UP000485880"/>
    </source>
</evidence>
<protein>
    <submittedName>
        <fullName evidence="2">Uncharacterized protein</fullName>
    </submittedName>
</protein>
<feature type="region of interest" description="Disordered" evidence="1">
    <location>
        <begin position="281"/>
        <end position="329"/>
    </location>
</feature>
<name>A0A8B6M1W0_METTU</name>
<feature type="compositionally biased region" description="Low complexity" evidence="1">
    <location>
        <begin position="301"/>
        <end position="318"/>
    </location>
</feature>
<proteinExistence type="predicted"/>
<feature type="compositionally biased region" description="Basic residues" evidence="1">
    <location>
        <begin position="134"/>
        <end position="166"/>
    </location>
</feature>
<evidence type="ECO:0000256" key="1">
    <source>
        <dbReference type="SAM" id="MobiDB-lite"/>
    </source>
</evidence>
<feature type="compositionally biased region" description="Low complexity" evidence="1">
    <location>
        <begin position="20"/>
        <end position="47"/>
    </location>
</feature>
<feature type="region of interest" description="Disordered" evidence="1">
    <location>
        <begin position="1"/>
        <end position="180"/>
    </location>
</feature>
<keyword evidence="3" id="KW-1185">Reference proteome</keyword>
<dbReference type="EMBL" id="CABFMQ020000013">
    <property type="protein sequence ID" value="VTZ48744.1"/>
    <property type="molecule type" value="Genomic_DNA"/>
</dbReference>
<feature type="compositionally biased region" description="Basic residues" evidence="1">
    <location>
        <begin position="70"/>
        <end position="85"/>
    </location>
</feature>